<dbReference type="InterPro" id="IPR021910">
    <property type="entry name" value="NGX6/PGAP6/MYMK"/>
</dbReference>
<feature type="transmembrane region" description="Helical" evidence="7">
    <location>
        <begin position="848"/>
        <end position="869"/>
    </location>
</feature>
<proteinExistence type="inferred from homology"/>
<comment type="subcellular location">
    <subcellularLocation>
        <location evidence="1">Cell membrane</location>
        <topology evidence="1">Multi-pass membrane protein</topology>
    </subcellularLocation>
</comment>
<evidence type="ECO:0000313" key="8">
    <source>
        <dbReference type="EMBL" id="KAH9324591.1"/>
    </source>
</evidence>
<evidence type="ECO:0000313" key="9">
    <source>
        <dbReference type="Proteomes" id="UP000824469"/>
    </source>
</evidence>
<organism evidence="8 9">
    <name type="scientific">Taxus chinensis</name>
    <name type="common">Chinese yew</name>
    <name type="synonym">Taxus wallichiana var. chinensis</name>
    <dbReference type="NCBI Taxonomy" id="29808"/>
    <lineage>
        <taxon>Eukaryota</taxon>
        <taxon>Viridiplantae</taxon>
        <taxon>Streptophyta</taxon>
        <taxon>Embryophyta</taxon>
        <taxon>Tracheophyta</taxon>
        <taxon>Spermatophyta</taxon>
        <taxon>Pinopsida</taxon>
        <taxon>Pinidae</taxon>
        <taxon>Conifers II</taxon>
        <taxon>Cupressales</taxon>
        <taxon>Taxaceae</taxon>
        <taxon>Taxus</taxon>
    </lineage>
</organism>
<dbReference type="Proteomes" id="UP000824469">
    <property type="component" value="Unassembled WGS sequence"/>
</dbReference>
<gene>
    <name evidence="8" type="ORF">KI387_004769</name>
</gene>
<dbReference type="Pfam" id="PF12036">
    <property type="entry name" value="DUF3522"/>
    <property type="match status" value="1"/>
</dbReference>
<protein>
    <submittedName>
        <fullName evidence="8">Uncharacterized protein</fullName>
    </submittedName>
</protein>
<evidence type="ECO:0000256" key="5">
    <source>
        <dbReference type="ARBA" id="ARBA00022989"/>
    </source>
</evidence>
<feature type="transmembrane region" description="Helical" evidence="7">
    <location>
        <begin position="743"/>
        <end position="759"/>
    </location>
</feature>
<name>A0AA38LI54_TAXCH</name>
<dbReference type="AlphaFoldDB" id="A0AA38LI54"/>
<dbReference type="OMA" id="FSLEWQV"/>
<dbReference type="GO" id="GO:0005886">
    <property type="term" value="C:plasma membrane"/>
    <property type="evidence" value="ECO:0007669"/>
    <property type="project" value="UniProtKB-SubCell"/>
</dbReference>
<accession>A0AA38LI54</accession>
<keyword evidence="5 7" id="KW-1133">Transmembrane helix</keyword>
<keyword evidence="9" id="KW-1185">Reference proteome</keyword>
<evidence type="ECO:0000256" key="6">
    <source>
        <dbReference type="ARBA" id="ARBA00023136"/>
    </source>
</evidence>
<feature type="non-terminal residue" evidence="8">
    <location>
        <position position="879"/>
    </location>
</feature>
<dbReference type="EMBL" id="JAHRHJ020000002">
    <property type="protein sequence ID" value="KAH9324591.1"/>
    <property type="molecule type" value="Genomic_DNA"/>
</dbReference>
<reference evidence="8 9" key="1">
    <citation type="journal article" date="2021" name="Nat. Plants">
        <title>The Taxus genome provides insights into paclitaxel biosynthesis.</title>
        <authorList>
            <person name="Xiong X."/>
            <person name="Gou J."/>
            <person name="Liao Q."/>
            <person name="Li Y."/>
            <person name="Zhou Q."/>
            <person name="Bi G."/>
            <person name="Li C."/>
            <person name="Du R."/>
            <person name="Wang X."/>
            <person name="Sun T."/>
            <person name="Guo L."/>
            <person name="Liang H."/>
            <person name="Lu P."/>
            <person name="Wu Y."/>
            <person name="Zhang Z."/>
            <person name="Ro D.K."/>
            <person name="Shang Y."/>
            <person name="Huang S."/>
            <person name="Yan J."/>
        </authorList>
    </citation>
    <scope>NUCLEOTIDE SEQUENCE [LARGE SCALE GENOMIC DNA]</scope>
    <source>
        <strain evidence="8">Ta-2019</strain>
    </source>
</reference>
<keyword evidence="3" id="KW-1003">Cell membrane</keyword>
<evidence type="ECO:0000256" key="2">
    <source>
        <dbReference type="ARBA" id="ARBA00005542"/>
    </source>
</evidence>
<dbReference type="Gene3D" id="2.60.120.380">
    <property type="match status" value="1"/>
</dbReference>
<evidence type="ECO:0000256" key="7">
    <source>
        <dbReference type="SAM" id="Phobius"/>
    </source>
</evidence>
<comment type="similarity">
    <text evidence="2">Belongs to the TMEM8 family.</text>
</comment>
<dbReference type="PANTHER" id="PTHR14319">
    <property type="entry name" value="FIVE-SPAN TRANSMEMBRANE PROTEIN M83"/>
    <property type="match status" value="1"/>
</dbReference>
<feature type="transmembrane region" description="Helical" evidence="7">
    <location>
        <begin position="790"/>
        <end position="810"/>
    </location>
</feature>
<feature type="non-terminal residue" evidence="8">
    <location>
        <position position="1"/>
    </location>
</feature>
<evidence type="ECO:0000256" key="1">
    <source>
        <dbReference type="ARBA" id="ARBA00004651"/>
    </source>
</evidence>
<evidence type="ECO:0000256" key="4">
    <source>
        <dbReference type="ARBA" id="ARBA00022692"/>
    </source>
</evidence>
<sequence length="879" mass="99791">ELPNGFSTLSMILTTDWVSGKRDLFDFSNDTIPLVCIRSGGPPLPGSLVESDLITALSVGYMHNMSNMGQCAWFRESLRVNMTEEQVSSGILYLGFFNGVGPIRTQSKMISRGSAYTVDAEIIILGCKSSFLGGLYCNNTVNSLTCPQVDLYDHPRKLYENPLNRRKHWKTGDFYAPGKGPAQQLGHMDGNCLFQCRENVNGKKNKRLPVSGSTSQIKKIYHLSKSSKHELICSNSQDKECIKNGKWKFFSLEVVDISSLLELMVEYENFNSSASEQNNIHNASNDTIEQTEVEATIYVRHNAFPQKTLYEYSLPAGQPSLRIQFPKLGWWYVGAYFSNISKQQGGREQEKEEALLCFVLKWRIYACTLGKAGDECKWQINTLKRVKGVGANLHLESHYLPINQEESAKSGSFPTEPFFSNSATVEASQDEWTFFLFEVPHGAAGGVISIELRSYPAMSFDIYARFGSLPTLQVWDYHTNISDAVERLIFTAMKDANKWTKIHLNIIYPHEGIWCLGLRRSSGHNLKPDSRQATVSVSLQGCPNHCSKHGTCQHEYEESGLTSFRFFMVKPILVSNKRVTTPLHYLEDGNLDINTNPYTVDLDDVDEQSIDVLSLERQFIHVAKFERKLFCYSVHIIPAETSSESEKMVPSPNRTVPLFMPIMIRSSLTTMSSLRSMPLIDRAPMSEKQMLLFPEYEPNYLQNKAYAEWILYTASGISSALYHSCDAGSWCALSYRVLQFMDFWLSFMAVVATFIYMASVDDKTKVAVHTSTAIITALIAVNGPTRSINIILVVVIGILGLLFGWMVEFCRSDQITVFRSYFNLTIHERWKLLKTGPRKLWEKLNERFRWCFISMGFLALGASGLSWHFETVKTYWFWH</sequence>
<feature type="transmembrane region" description="Helical" evidence="7">
    <location>
        <begin position="766"/>
        <end position="784"/>
    </location>
</feature>
<comment type="caution">
    <text evidence="8">The sequence shown here is derived from an EMBL/GenBank/DDBJ whole genome shotgun (WGS) entry which is preliminary data.</text>
</comment>
<evidence type="ECO:0000256" key="3">
    <source>
        <dbReference type="ARBA" id="ARBA00022475"/>
    </source>
</evidence>
<keyword evidence="6 7" id="KW-0472">Membrane</keyword>
<keyword evidence="4 7" id="KW-0812">Transmembrane</keyword>
<dbReference type="PANTHER" id="PTHR14319:SF3">
    <property type="entry name" value="TRANSMEMBRANE PROTEIN-LIKE PROTEIN"/>
    <property type="match status" value="1"/>
</dbReference>